<sequence>MIEKLNTSAHQQLPYVGRVLRNNRHGGPWSGQEEVGRRGIVTCFREGQLFPWPTEARAQRGKRTGPGMEPGAEPFVAPQDGEAKPQQQAPTQCAEGHGQVLLLGELWKQEECCLTLQNILEQASTDQPAGPSSIRATSGHSSTSNRARRRPKRSGDISSDNADCPAAKSKRSTQRRPCDRGKAADPPEREREREVPPAPAGTPGPAAAEDPAAGCAAPPEQGARLLLVLCRASALRSQLPRLQLLLQQVHARGRSPPAALVGIIVQPRRDEEADARRRMESLLCSAFAPHSPTVEVHTAVFCPRRPEGTLDVQRATRRALKGAARGCVPFVDRETQTDGPLTRAGPHPFCSCAACPSRSACWRRLGLCHSHIFDVVLPRAWPTIPGRELPNLLTFYRRPTRKLSIHRNSRAPSPRDCCCGSGGPGSCLLHH</sequence>
<feature type="compositionally biased region" description="Basic and acidic residues" evidence="1">
    <location>
        <begin position="176"/>
        <end position="195"/>
    </location>
</feature>
<dbReference type="Ensembl" id="ENSEAST00005013129.1">
    <property type="protein sequence ID" value="ENSEASP00005012085.1"/>
    <property type="gene ID" value="ENSEASG00005008442.1"/>
</dbReference>
<feature type="compositionally biased region" description="Low complexity" evidence="1">
    <location>
        <begin position="203"/>
        <end position="216"/>
    </location>
</feature>
<name>A0A8C4PKC2_EQUAS</name>
<dbReference type="AlphaFoldDB" id="A0A8C4PKC2"/>
<dbReference type="Pfam" id="PF15662">
    <property type="entry name" value="SPATA3"/>
    <property type="match status" value="1"/>
</dbReference>
<reference evidence="2" key="1">
    <citation type="submission" date="2023-03" db="UniProtKB">
        <authorList>
            <consortium name="Ensembl"/>
        </authorList>
    </citation>
    <scope>IDENTIFICATION</scope>
</reference>
<evidence type="ECO:0008006" key="3">
    <source>
        <dbReference type="Google" id="ProtNLM"/>
    </source>
</evidence>
<evidence type="ECO:0000256" key="1">
    <source>
        <dbReference type="SAM" id="MobiDB-lite"/>
    </source>
</evidence>
<dbReference type="InterPro" id="IPR026717">
    <property type="entry name" value="SPATA3"/>
</dbReference>
<evidence type="ECO:0000313" key="2">
    <source>
        <dbReference type="Ensembl" id="ENSEASP00005012085.1"/>
    </source>
</evidence>
<dbReference type="PANTHER" id="PTHR22234">
    <property type="entry name" value="TESTIS SPERMATOCYTE APOPTOSIS-RELATED GENE 1 PROTEIN"/>
    <property type="match status" value="1"/>
</dbReference>
<feature type="region of interest" description="Disordered" evidence="1">
    <location>
        <begin position="57"/>
        <end position="92"/>
    </location>
</feature>
<protein>
    <recommendedName>
        <fullName evidence="3">Spermatogenesis associated 3</fullName>
    </recommendedName>
</protein>
<dbReference type="PANTHER" id="PTHR22234:SF2">
    <property type="entry name" value="SPERMATOGENESIS ASSOCIATED 3"/>
    <property type="match status" value="1"/>
</dbReference>
<proteinExistence type="predicted"/>
<organism evidence="2">
    <name type="scientific">Equus asinus asinus</name>
    <dbReference type="NCBI Taxonomy" id="83772"/>
    <lineage>
        <taxon>Eukaryota</taxon>
        <taxon>Metazoa</taxon>
        <taxon>Chordata</taxon>
        <taxon>Craniata</taxon>
        <taxon>Vertebrata</taxon>
        <taxon>Euteleostomi</taxon>
        <taxon>Mammalia</taxon>
        <taxon>Eutheria</taxon>
        <taxon>Laurasiatheria</taxon>
        <taxon>Perissodactyla</taxon>
        <taxon>Equidae</taxon>
        <taxon>Equus</taxon>
    </lineage>
</organism>
<accession>A0A8C4PKC2</accession>
<feature type="compositionally biased region" description="Polar residues" evidence="1">
    <location>
        <begin position="134"/>
        <end position="145"/>
    </location>
</feature>
<feature type="region of interest" description="Disordered" evidence="1">
    <location>
        <begin position="124"/>
        <end position="216"/>
    </location>
</feature>